<feature type="compositionally biased region" description="Basic residues" evidence="1">
    <location>
        <begin position="63"/>
        <end position="80"/>
    </location>
</feature>
<accession>A0A2S7YBW0</accession>
<comment type="caution">
    <text evidence="2">The sequence shown here is derived from an EMBL/GenBank/DDBJ whole genome shotgun (WGS) entry which is preliminary data.</text>
</comment>
<organism evidence="2 3">
    <name type="scientific">Beauveria bassiana</name>
    <name type="common">White muscardine disease fungus</name>
    <name type="synonym">Tritirachium shiotae</name>
    <dbReference type="NCBI Taxonomy" id="176275"/>
    <lineage>
        <taxon>Eukaryota</taxon>
        <taxon>Fungi</taxon>
        <taxon>Dikarya</taxon>
        <taxon>Ascomycota</taxon>
        <taxon>Pezizomycotina</taxon>
        <taxon>Sordariomycetes</taxon>
        <taxon>Hypocreomycetidae</taxon>
        <taxon>Hypocreales</taxon>
        <taxon>Cordycipitaceae</taxon>
        <taxon>Beauveria</taxon>
    </lineage>
</organism>
<sequence length="171" mass="19192">MASYGRTQRACTTGDSRGEGGGLLFVTYPYICSRGHEATTYASTHSVGGPRCGRSRKDEKEKKNKNKKWANGRHASQKNKIKGFNKRLTESQQRQSQQILTKRITLVRAYCNTRQPGWDPQLPIGHLFCSFRASRDGHANPPTQTPLLLPPDWTLPNPLACSLFVALHRID</sequence>
<reference evidence="2 3" key="1">
    <citation type="submission" date="2016-07" db="EMBL/GenBank/DDBJ databases">
        <title>Comparative genomics of the entomopathogenic fungus Beauveria bassiana.</title>
        <authorList>
            <person name="Valero Jimenez C.A."/>
            <person name="Zwaan B.J."/>
            <person name="Van Kan J.A."/>
            <person name="Takken W."/>
            <person name="Debets A.J."/>
            <person name="Schoustra S.E."/>
            <person name="Koenraadt C.J."/>
        </authorList>
    </citation>
    <scope>NUCLEOTIDE SEQUENCE [LARGE SCALE GENOMIC DNA]</scope>
    <source>
        <strain evidence="2 3">ARSEF 8028</strain>
    </source>
</reference>
<gene>
    <name evidence="2" type="ORF">BB8028_0004g04350</name>
</gene>
<dbReference type="EMBL" id="JRHA01000004">
    <property type="protein sequence ID" value="PQK13504.1"/>
    <property type="molecule type" value="Genomic_DNA"/>
</dbReference>
<feature type="region of interest" description="Disordered" evidence="1">
    <location>
        <begin position="43"/>
        <end position="80"/>
    </location>
</feature>
<dbReference type="Proteomes" id="UP000237441">
    <property type="component" value="Unassembled WGS sequence"/>
</dbReference>
<evidence type="ECO:0000313" key="3">
    <source>
        <dbReference type="Proteomes" id="UP000237441"/>
    </source>
</evidence>
<proteinExistence type="predicted"/>
<dbReference type="AlphaFoldDB" id="A0A2S7YBW0"/>
<evidence type="ECO:0000256" key="1">
    <source>
        <dbReference type="SAM" id="MobiDB-lite"/>
    </source>
</evidence>
<name>A0A2S7YBW0_BEABA</name>
<evidence type="ECO:0000313" key="2">
    <source>
        <dbReference type="EMBL" id="PQK13504.1"/>
    </source>
</evidence>
<protein>
    <submittedName>
        <fullName evidence="2">Uncharacterized protein</fullName>
    </submittedName>
</protein>